<organism evidence="6 7">
    <name type="scientific">Candidatus Falkowbacteria bacterium RIFOXYA2_FULL_47_19</name>
    <dbReference type="NCBI Taxonomy" id="1797994"/>
    <lineage>
        <taxon>Bacteria</taxon>
        <taxon>Candidatus Falkowiibacteriota</taxon>
    </lineage>
</organism>
<dbReference type="FunFam" id="3.40.50.300:FF:000398">
    <property type="entry name" value="Type IV pilus assembly ATPase PilB"/>
    <property type="match status" value="2"/>
</dbReference>
<dbReference type="GO" id="GO:0005886">
    <property type="term" value="C:plasma membrane"/>
    <property type="evidence" value="ECO:0007669"/>
    <property type="project" value="TreeGrafter"/>
</dbReference>
<evidence type="ECO:0000256" key="3">
    <source>
        <dbReference type="ARBA" id="ARBA00022840"/>
    </source>
</evidence>
<dbReference type="PANTHER" id="PTHR30258">
    <property type="entry name" value="TYPE II SECRETION SYSTEM PROTEIN GSPE-RELATED"/>
    <property type="match status" value="1"/>
</dbReference>
<feature type="domain" description="Bacterial type II secretion system protein E" evidence="5">
    <location>
        <begin position="378"/>
        <end position="392"/>
    </location>
</feature>
<dbReference type="SUPFAM" id="SSF52540">
    <property type="entry name" value="P-loop containing nucleoside triphosphate hydrolases"/>
    <property type="match status" value="2"/>
</dbReference>
<evidence type="ECO:0000313" key="7">
    <source>
        <dbReference type="Proteomes" id="UP000178367"/>
    </source>
</evidence>
<keyword evidence="3" id="KW-0067">ATP-binding</keyword>
<dbReference type="CDD" id="cd01129">
    <property type="entry name" value="PulE-GspE-like"/>
    <property type="match status" value="2"/>
</dbReference>
<dbReference type="SMART" id="SM00382">
    <property type="entry name" value="AAA"/>
    <property type="match status" value="2"/>
</dbReference>
<accession>A0A1F5SLY8</accession>
<dbReference type="SUPFAM" id="SSF160246">
    <property type="entry name" value="EspE N-terminal domain-like"/>
    <property type="match status" value="1"/>
</dbReference>
<dbReference type="PROSITE" id="PS00662">
    <property type="entry name" value="T2SP_E"/>
    <property type="match status" value="1"/>
</dbReference>
<sequence length="1014" mass="112228">MADDIPSIEDLISSSQGRPVDEDSPEGKFEKKQRDIMMKEMERLTNQKAAQAGIPYVNLFGFPISPDALSLIDIEDATRLKTVCFFYDGEKIRIATTEPENPGVGELLDELDRKYFCQGKIYLISERSLAYGLDLYRILPKLIPAFKGVEIGEEDLKKFDADIKDYRSLNEKINKVNISDVVTLVLATALKTQASDVHIEAEENGIAVRLRIDGVLQNAAEIAKEKWKKIVSRMKLLAGVKINIADKPQDGRYTILLSKEKVEVRTSFLPTSNGESVVMRLLRSGEIKVPFDHLGIPFSAFQVLEREIKKPNGLILTTGPTGSGKTTTLYAILNVLNKPGTKIVTLEDPIEYHLEGINQSQVDEKKKYTFSNGLRSILRQDPDIVMVGEIRDLETAEIAVQASLTGHLVLSTLHTNDAAGVIPRLIDIGIKPYFLMPSINAVIGQRLVRKLCDHCKIKHELDVSERERVKKILAVISPRAGVSIPNKFPTLYKPGPGCKECKGISYKGRIGIFEIFTMTDDIKQLTLDNQPAFKILQQAIENGMITMLQDGILKCLSGVTSLEEIYRVIGKFDYVDALYDIVISQTIGRGIEITDEEMGWGEEAAKNLSDINARINDVPNRQMIAVIMAAGIKSSAGDIHIEPTEAGVKIRFRIDGILHEVAALPEEYHLQLISKVKVLAGFPTNVKRATWDGRFSIQLGSKTREKLDCRVSIISGGYGETVVIRLLTSQASALKMDDLGMRPYALKPVLRSMGKTKGIIITTGPTGSGKTTTLYSILNHLNNPDIKVITVEDPIEYHMEGIMQTQVDVEKGYSFAAALKSLLRQNPNVIMIGEIRDEETARIAIESAMTGHLVLSTIHANSAAGAFPRFVGLGIDRQMLANSVECSIGQRLARRICQNCKEETDLSPDTLKEVKSVLDSISPVTGVKIPSVFKFYKGRGCEQCGGIGYKGRIGLYEIIEMTPEMQKLVQGREVTDYEIEQTALKSGAMLMVQDGILKALEGETTVEEVFRVAR</sequence>
<keyword evidence="2" id="KW-0547">Nucleotide-binding</keyword>
<feature type="compositionally biased region" description="Basic and acidic residues" evidence="4">
    <location>
        <begin position="19"/>
        <end position="30"/>
    </location>
</feature>
<dbReference type="InterPro" id="IPR001482">
    <property type="entry name" value="T2SS/T4SS_dom"/>
</dbReference>
<reference evidence="6 7" key="1">
    <citation type="journal article" date="2016" name="Nat. Commun.">
        <title>Thousands of microbial genomes shed light on interconnected biogeochemical processes in an aquifer system.</title>
        <authorList>
            <person name="Anantharaman K."/>
            <person name="Brown C.T."/>
            <person name="Hug L.A."/>
            <person name="Sharon I."/>
            <person name="Castelle C.J."/>
            <person name="Probst A.J."/>
            <person name="Thomas B.C."/>
            <person name="Singh A."/>
            <person name="Wilkins M.J."/>
            <person name="Karaoz U."/>
            <person name="Brodie E.L."/>
            <person name="Williams K.H."/>
            <person name="Hubbard S.S."/>
            <person name="Banfield J.F."/>
        </authorList>
    </citation>
    <scope>NUCLEOTIDE SEQUENCE [LARGE SCALE GENOMIC DNA]</scope>
</reference>
<gene>
    <name evidence="6" type="ORF">A2227_03850</name>
</gene>
<proteinExistence type="inferred from homology"/>
<dbReference type="InterPro" id="IPR027417">
    <property type="entry name" value="P-loop_NTPase"/>
</dbReference>
<feature type="region of interest" description="Disordered" evidence="4">
    <location>
        <begin position="1"/>
        <end position="30"/>
    </location>
</feature>
<dbReference type="STRING" id="1797994.A2227_03850"/>
<evidence type="ECO:0000256" key="2">
    <source>
        <dbReference type="ARBA" id="ARBA00022741"/>
    </source>
</evidence>
<evidence type="ECO:0000259" key="5">
    <source>
        <dbReference type="PROSITE" id="PS00662"/>
    </source>
</evidence>
<dbReference type="Pfam" id="PF00437">
    <property type="entry name" value="T2SSE"/>
    <property type="match status" value="2"/>
</dbReference>
<comment type="caution">
    <text evidence="6">The sequence shown here is derived from an EMBL/GenBank/DDBJ whole genome shotgun (WGS) entry which is preliminary data.</text>
</comment>
<dbReference type="InterPro" id="IPR003593">
    <property type="entry name" value="AAA+_ATPase"/>
</dbReference>
<dbReference type="Proteomes" id="UP000178367">
    <property type="component" value="Unassembled WGS sequence"/>
</dbReference>
<name>A0A1F5SLY8_9BACT</name>
<dbReference type="AlphaFoldDB" id="A0A1F5SLY8"/>
<dbReference type="InterPro" id="IPR037257">
    <property type="entry name" value="T2SS_E_N_sf"/>
</dbReference>
<dbReference type="GO" id="GO:0005524">
    <property type="term" value="F:ATP binding"/>
    <property type="evidence" value="ECO:0007669"/>
    <property type="project" value="UniProtKB-KW"/>
</dbReference>
<dbReference type="GO" id="GO:0016887">
    <property type="term" value="F:ATP hydrolysis activity"/>
    <property type="evidence" value="ECO:0007669"/>
    <property type="project" value="TreeGrafter"/>
</dbReference>
<dbReference type="EMBL" id="MFGB01000006">
    <property type="protein sequence ID" value="OGF27684.1"/>
    <property type="molecule type" value="Genomic_DNA"/>
</dbReference>
<evidence type="ECO:0000313" key="6">
    <source>
        <dbReference type="EMBL" id="OGF27684.1"/>
    </source>
</evidence>
<evidence type="ECO:0000256" key="1">
    <source>
        <dbReference type="ARBA" id="ARBA00006611"/>
    </source>
</evidence>
<dbReference type="Gene3D" id="3.30.450.90">
    <property type="match status" value="2"/>
</dbReference>
<protein>
    <recommendedName>
        <fullName evidence="5">Bacterial type II secretion system protein E domain-containing protein</fullName>
    </recommendedName>
</protein>
<dbReference type="PANTHER" id="PTHR30258:SF2">
    <property type="entry name" value="COMG OPERON PROTEIN 1"/>
    <property type="match status" value="1"/>
</dbReference>
<evidence type="ECO:0000256" key="4">
    <source>
        <dbReference type="SAM" id="MobiDB-lite"/>
    </source>
</evidence>
<dbReference type="Gene3D" id="3.40.50.300">
    <property type="entry name" value="P-loop containing nucleotide triphosphate hydrolases"/>
    <property type="match status" value="2"/>
</dbReference>
<comment type="similarity">
    <text evidence="1">Belongs to the GSP E family.</text>
</comment>